<feature type="transmembrane region" description="Helical" evidence="1">
    <location>
        <begin position="143"/>
        <end position="168"/>
    </location>
</feature>
<evidence type="ECO:0000313" key="2">
    <source>
        <dbReference type="EMBL" id="MED6120133.1"/>
    </source>
</evidence>
<sequence>MNHSRNFDKVRKNHLIEVGIEWYDFACFGIVGATIISSLWILWMNEASAGKGASNNNKSGDFEALNLDENDDENLLVMAATTPRQRRQPNNNINMNNELGISQLWTSCWEGVHPLWLLFTRFSSLVTMAALVSLDVLDYDASIFFYYTEWTFTLVMIYFSMGIIASAYGSWQSIRKPPIVHEEMSEFIKRKSHERVSTNTTIAYYNEEKEIKGSVVDVQTPYVKDELKQGAIFWVYFVQVTYQTAAGAVILTDIVFWGLIFPFMTISHLRLNMLIMGLMHSMNAAFLLLDTALNNLPFPFFRIAYFVLWSCVYIIFQWIIHALGFSWWPYPFLELNSPWSPFWYLALAAIHIPCYAVYSLIVKAKHAILTKLFPQSFLG</sequence>
<keyword evidence="1" id="KW-1133">Transmembrane helix</keyword>
<feature type="transmembrane region" description="Helical" evidence="1">
    <location>
        <begin position="233"/>
        <end position="261"/>
    </location>
</feature>
<keyword evidence="1" id="KW-0812">Transmembrane</keyword>
<evidence type="ECO:0008006" key="4">
    <source>
        <dbReference type="Google" id="ProtNLM"/>
    </source>
</evidence>
<evidence type="ECO:0000256" key="1">
    <source>
        <dbReference type="SAM" id="Phobius"/>
    </source>
</evidence>
<gene>
    <name evidence="2" type="ORF">PIB30_018161</name>
</gene>
<dbReference type="Proteomes" id="UP001341840">
    <property type="component" value="Unassembled WGS sequence"/>
</dbReference>
<protein>
    <recommendedName>
        <fullName evidence="4">Transmembrane protein</fullName>
    </recommendedName>
</protein>
<feature type="transmembrane region" description="Helical" evidence="1">
    <location>
        <begin position="273"/>
        <end position="293"/>
    </location>
</feature>
<comment type="caution">
    <text evidence="2">The sequence shown here is derived from an EMBL/GenBank/DDBJ whole genome shotgun (WGS) entry which is preliminary data.</text>
</comment>
<accession>A0ABU6R838</accession>
<keyword evidence="1" id="KW-0472">Membrane</keyword>
<reference evidence="2 3" key="1">
    <citation type="journal article" date="2023" name="Plants (Basel)">
        <title>Bridging the Gap: Combining Genomics and Transcriptomics Approaches to Understand Stylosanthes scabra, an Orphan Legume from the Brazilian Caatinga.</title>
        <authorList>
            <person name="Ferreira-Neto J.R.C."/>
            <person name="da Silva M.D."/>
            <person name="Binneck E."/>
            <person name="de Melo N.F."/>
            <person name="da Silva R.H."/>
            <person name="de Melo A.L.T.M."/>
            <person name="Pandolfi V."/>
            <person name="Bustamante F.O."/>
            <person name="Brasileiro-Vidal A.C."/>
            <person name="Benko-Iseppon A.M."/>
        </authorList>
    </citation>
    <scope>NUCLEOTIDE SEQUENCE [LARGE SCALE GENOMIC DNA]</scope>
    <source>
        <tissue evidence="2">Leaves</tissue>
    </source>
</reference>
<organism evidence="2 3">
    <name type="scientific">Stylosanthes scabra</name>
    <dbReference type="NCBI Taxonomy" id="79078"/>
    <lineage>
        <taxon>Eukaryota</taxon>
        <taxon>Viridiplantae</taxon>
        <taxon>Streptophyta</taxon>
        <taxon>Embryophyta</taxon>
        <taxon>Tracheophyta</taxon>
        <taxon>Spermatophyta</taxon>
        <taxon>Magnoliopsida</taxon>
        <taxon>eudicotyledons</taxon>
        <taxon>Gunneridae</taxon>
        <taxon>Pentapetalae</taxon>
        <taxon>rosids</taxon>
        <taxon>fabids</taxon>
        <taxon>Fabales</taxon>
        <taxon>Fabaceae</taxon>
        <taxon>Papilionoideae</taxon>
        <taxon>50 kb inversion clade</taxon>
        <taxon>dalbergioids sensu lato</taxon>
        <taxon>Dalbergieae</taxon>
        <taxon>Pterocarpus clade</taxon>
        <taxon>Stylosanthes</taxon>
    </lineage>
</organism>
<feature type="transmembrane region" description="Helical" evidence="1">
    <location>
        <begin position="305"/>
        <end position="330"/>
    </location>
</feature>
<dbReference type="PANTHER" id="PTHR12242">
    <property type="entry name" value="OS02G0130600 PROTEIN-RELATED"/>
    <property type="match status" value="1"/>
</dbReference>
<proteinExistence type="predicted"/>
<feature type="transmembrane region" description="Helical" evidence="1">
    <location>
        <begin position="115"/>
        <end position="137"/>
    </location>
</feature>
<name>A0ABU6R838_9FABA</name>
<keyword evidence="3" id="KW-1185">Reference proteome</keyword>
<evidence type="ECO:0000313" key="3">
    <source>
        <dbReference type="Proteomes" id="UP001341840"/>
    </source>
</evidence>
<feature type="transmembrane region" description="Helical" evidence="1">
    <location>
        <begin position="342"/>
        <end position="361"/>
    </location>
</feature>
<dbReference type="PANTHER" id="PTHR12242:SF6">
    <property type="entry name" value="PROTEIN ROLLING PROTEIN"/>
    <property type="match status" value="1"/>
</dbReference>
<dbReference type="EMBL" id="JASCZI010030262">
    <property type="protein sequence ID" value="MED6120133.1"/>
    <property type="molecule type" value="Genomic_DNA"/>
</dbReference>
<feature type="transmembrane region" description="Helical" evidence="1">
    <location>
        <begin position="20"/>
        <end position="43"/>
    </location>
</feature>